<dbReference type="RefSeq" id="WP_184669983.1">
    <property type="nucleotide sequence ID" value="NZ_BAABAI010000005.1"/>
</dbReference>
<comment type="caution">
    <text evidence="2">The sequence shown here is derived from an EMBL/GenBank/DDBJ whole genome shotgun (WGS) entry which is preliminary data.</text>
</comment>
<keyword evidence="1" id="KW-1133">Transmembrane helix</keyword>
<keyword evidence="3" id="KW-1185">Reference proteome</keyword>
<dbReference type="Proteomes" id="UP000542674">
    <property type="component" value="Unassembled WGS sequence"/>
</dbReference>
<gene>
    <name evidence="2" type="ORF">F4559_003500</name>
</gene>
<dbReference type="EMBL" id="JACHJS010000001">
    <property type="protein sequence ID" value="MBB4966141.1"/>
    <property type="molecule type" value="Genomic_DNA"/>
</dbReference>
<name>A0A7W7T420_9PSEU</name>
<proteinExistence type="predicted"/>
<feature type="transmembrane region" description="Helical" evidence="1">
    <location>
        <begin position="288"/>
        <end position="304"/>
    </location>
</feature>
<dbReference type="AlphaFoldDB" id="A0A7W7T420"/>
<sequence>MLYLRSFKEDPHRGTPETHRALPLLDLTPPGVIHTLLTAGKSAEDHLASCFRDMGPVIAVGQPGERLPPAVGARRLYLEQGPWKNQVRDLISRARFVVLVADDTEGTLWEFAEATRLVPPERFLLVVPASEKAYEAFRRKATVLPRGDAARTGRDRTVPRLPVDPRIDSDRIGMALPHGFPFGGVVSYSPDREPVFTPLRVTPPALGMGLVGPTLWRTVRPAVERALDAEAVILKAHHDELYRTRKDLVFARRMHAVMLAGPFAFLAYLLIRWKWAAGEGLDGLSPEWWVSLISAVVLCGYRTYRHGVMRRTGVLPMPPSDGPGTTR</sequence>
<evidence type="ECO:0000256" key="1">
    <source>
        <dbReference type="SAM" id="Phobius"/>
    </source>
</evidence>
<keyword evidence="1" id="KW-0472">Membrane</keyword>
<evidence type="ECO:0000313" key="3">
    <source>
        <dbReference type="Proteomes" id="UP000542674"/>
    </source>
</evidence>
<accession>A0A7W7T420</accession>
<protein>
    <submittedName>
        <fullName evidence="2">Uncharacterized protein</fullName>
    </submittedName>
</protein>
<feature type="transmembrane region" description="Helical" evidence="1">
    <location>
        <begin position="256"/>
        <end position="276"/>
    </location>
</feature>
<reference evidence="2 3" key="1">
    <citation type="submission" date="2020-08" db="EMBL/GenBank/DDBJ databases">
        <title>Sequencing the genomes of 1000 actinobacteria strains.</title>
        <authorList>
            <person name="Klenk H.-P."/>
        </authorList>
    </citation>
    <scope>NUCLEOTIDE SEQUENCE [LARGE SCALE GENOMIC DNA]</scope>
    <source>
        <strain evidence="2 3">DSM 45084</strain>
    </source>
</reference>
<evidence type="ECO:0000313" key="2">
    <source>
        <dbReference type="EMBL" id="MBB4966141.1"/>
    </source>
</evidence>
<organism evidence="2 3">
    <name type="scientific">Saccharothrix violaceirubra</name>
    <dbReference type="NCBI Taxonomy" id="413306"/>
    <lineage>
        <taxon>Bacteria</taxon>
        <taxon>Bacillati</taxon>
        <taxon>Actinomycetota</taxon>
        <taxon>Actinomycetes</taxon>
        <taxon>Pseudonocardiales</taxon>
        <taxon>Pseudonocardiaceae</taxon>
        <taxon>Saccharothrix</taxon>
    </lineage>
</organism>
<keyword evidence="1" id="KW-0812">Transmembrane</keyword>